<comment type="caution">
    <text evidence="3">The sequence shown here is derived from an EMBL/GenBank/DDBJ whole genome shotgun (WGS) entry which is preliminary data.</text>
</comment>
<feature type="compositionally biased region" description="Low complexity" evidence="2">
    <location>
        <begin position="763"/>
        <end position="774"/>
    </location>
</feature>
<sequence>MACIAGGAAALPPGNLVKAFKLLVRHTILYFETMPEELALAKAAATAVVKTMCAVLPLEVDDGMQAERKDSWRREEEEGCPPSPPAAVSDEDLSRKLASRVCAALRTPAGAAFVGKLAGARLGFMATLAQYGPLTQVYMLLAALDTHGCPSPPILALSNALLTKAGPTAASNACEYVGGVLAALGVAQEALEAEVAAGEPNWHKLAAGMRGDVQELVIDLDEPGPLAPGKTDIVNHASSALEKAALRCPALPKLMRWHTFVKGKAKKRVAAARLSKHDSWLKLRKERHVKVRTQAGQLRSVRAQAAAKVAAKQAAGGQERAAAAAAAERQRAAVAAAAADEGDEQAVAEEERAAVVADAQAERAAAAAAQQATKQARVAAAAAAAAVDEAAKLAAAEQARAAAAAAERERAAAVAAAAEEEAAQVAAAEQERAAAAAAVDEAAKLAAAEQARAAAAAAERERAAAAAAAAAEEEEAAKLAAAEQARGAAAAAERERAAAVAAAAEEEAAQVAAAEQARAAAAAAVEEAAKLAAQACKRQVETAVAAAALRKEQDHAAEVCKAAAAAAAAWTAAEDELQLADAEAEMADAAKTERMVVAEEAAGPPAAAVAEQQTAGGDHTQRTPARGTSQRKQRTPAQRTPADSVGTARATPRSVQFTFVSGALSRTPCPDTGTSRKRKSGGPGSVNRARNAKAAANIPMHKITNWYKPAPWYQLENQERSLEECSQLQSSSAAAKAAKELVFGDGEVAGPAAEAAAAELEAELAGGQQATTAACGSAVKRTRRR</sequence>
<organism evidence="3 4">
    <name type="scientific">Micractinium conductrix</name>
    <dbReference type="NCBI Taxonomy" id="554055"/>
    <lineage>
        <taxon>Eukaryota</taxon>
        <taxon>Viridiplantae</taxon>
        <taxon>Chlorophyta</taxon>
        <taxon>core chlorophytes</taxon>
        <taxon>Trebouxiophyceae</taxon>
        <taxon>Chlorellales</taxon>
        <taxon>Chlorellaceae</taxon>
        <taxon>Chlorella clade</taxon>
        <taxon>Micractinium</taxon>
    </lineage>
</organism>
<accession>A0A2P6V4N4</accession>
<feature type="compositionally biased region" description="Low complexity" evidence="2">
    <location>
        <begin position="601"/>
        <end position="611"/>
    </location>
</feature>
<feature type="coiled-coil region" evidence="1">
    <location>
        <begin position="396"/>
        <end position="534"/>
    </location>
</feature>
<dbReference type="AlphaFoldDB" id="A0A2P6V4N4"/>
<reference evidence="3 4" key="1">
    <citation type="journal article" date="2018" name="Plant J.">
        <title>Genome sequences of Chlorella sorokiniana UTEX 1602 and Micractinium conductrix SAG 241.80: implications to maltose excretion by a green alga.</title>
        <authorList>
            <person name="Arriola M.B."/>
            <person name="Velmurugan N."/>
            <person name="Zhang Y."/>
            <person name="Plunkett M.H."/>
            <person name="Hondzo H."/>
            <person name="Barney B.M."/>
        </authorList>
    </citation>
    <scope>NUCLEOTIDE SEQUENCE [LARGE SCALE GENOMIC DNA]</scope>
    <source>
        <strain evidence="3 4">SAG 241.80</strain>
    </source>
</reference>
<evidence type="ECO:0000256" key="1">
    <source>
        <dbReference type="SAM" id="Coils"/>
    </source>
</evidence>
<evidence type="ECO:0000313" key="3">
    <source>
        <dbReference type="EMBL" id="PSC69037.1"/>
    </source>
</evidence>
<keyword evidence="4" id="KW-1185">Reference proteome</keyword>
<name>A0A2P6V4N4_9CHLO</name>
<evidence type="ECO:0000256" key="2">
    <source>
        <dbReference type="SAM" id="MobiDB-lite"/>
    </source>
</evidence>
<feature type="region of interest" description="Disordered" evidence="2">
    <location>
        <begin position="763"/>
        <end position="785"/>
    </location>
</feature>
<proteinExistence type="predicted"/>
<feature type="compositionally biased region" description="Basic and acidic residues" evidence="2">
    <location>
        <begin position="67"/>
        <end position="76"/>
    </location>
</feature>
<dbReference type="Proteomes" id="UP000239649">
    <property type="component" value="Unassembled WGS sequence"/>
</dbReference>
<gene>
    <name evidence="3" type="ORF">C2E20_7386</name>
</gene>
<dbReference type="EMBL" id="LHPF02000030">
    <property type="protein sequence ID" value="PSC69037.1"/>
    <property type="molecule type" value="Genomic_DNA"/>
</dbReference>
<protein>
    <submittedName>
        <fullName evidence="3">Kinetoplast DNA-associated</fullName>
    </submittedName>
</protein>
<feature type="region of interest" description="Disordered" evidence="2">
    <location>
        <begin position="67"/>
        <end position="92"/>
    </location>
</feature>
<keyword evidence="1" id="KW-0175">Coiled coil</keyword>
<feature type="region of interest" description="Disordered" evidence="2">
    <location>
        <begin position="601"/>
        <end position="690"/>
    </location>
</feature>
<evidence type="ECO:0000313" key="4">
    <source>
        <dbReference type="Proteomes" id="UP000239649"/>
    </source>
</evidence>